<evidence type="ECO:0000313" key="3">
    <source>
        <dbReference type="EMBL" id="PVU68375.1"/>
    </source>
</evidence>
<name>A0A2T9WKL9_NANST</name>
<dbReference type="EMBL" id="QEFP01000014">
    <property type="protein sequence ID" value="PVU68375.1"/>
    <property type="molecule type" value="Genomic_DNA"/>
</dbReference>
<dbReference type="GO" id="GO:0008270">
    <property type="term" value="F:zinc ion binding"/>
    <property type="evidence" value="ECO:0007669"/>
    <property type="project" value="UniProtKB-KW"/>
</dbReference>
<gene>
    <name evidence="3" type="ORF">DDW03_02560</name>
</gene>
<dbReference type="Gene3D" id="2.20.25.10">
    <property type="match status" value="1"/>
</dbReference>
<reference evidence="3" key="1">
    <citation type="journal article" date="2015" name="Appl. Environ. Microbiol.">
        <title>Nanoarchaeota, Their Sulfolobales Host, and Nanoarchaeota Virus Distribution across Yellowstone National Park Hot Springs.</title>
        <authorList>
            <person name="Munson-McGee J.H."/>
            <person name="Field E.K."/>
            <person name="Bateson M."/>
            <person name="Rooney C."/>
            <person name="Stepanauskas R."/>
            <person name="Young M.J."/>
        </authorList>
    </citation>
    <scope>NUCLEOTIDE SEQUENCE [LARGE SCALE GENOMIC DNA]</scope>
    <source>
        <strain evidence="3">SCGC AB-777_F03</strain>
    </source>
</reference>
<comment type="caution">
    <text evidence="3">The sequence shown here is derived from an EMBL/GenBank/DDBJ whole genome shotgun (WGS) entry which is preliminary data.</text>
</comment>
<keyword evidence="1" id="KW-0863">Zinc-finger</keyword>
<dbReference type="Pfam" id="PF08271">
    <property type="entry name" value="Zn_Ribbon_TF"/>
    <property type="match status" value="1"/>
</dbReference>
<reference evidence="3" key="2">
    <citation type="submission" date="2017-05" db="EMBL/GenBank/DDBJ databases">
        <authorList>
            <person name="Song R."/>
            <person name="Chenine A.L."/>
            <person name="Ruprecht R.M."/>
        </authorList>
    </citation>
    <scope>NUCLEOTIDE SEQUENCE</scope>
    <source>
        <strain evidence="3">SCGC AB-777_F03</strain>
    </source>
</reference>
<dbReference type="SUPFAM" id="SSF57783">
    <property type="entry name" value="Zinc beta-ribbon"/>
    <property type="match status" value="1"/>
</dbReference>
<sequence>MSLTCPYCGSTNLVQNPFGELVCASCGSVIDRTYSWDVTDYYRTSGLTLVITPKKLEYHMKKIQKESTNSHRKYEIEYVDLECLEKIQKNSIKSELESFIQKININELISDERSLIAYDLVSRSGTLRTDLDRAIMALVIANGKEKTLKKIGKNWYIEHYVNRVIKKVSSKKLLKLKILFDKRITTD</sequence>
<protein>
    <recommendedName>
        <fullName evidence="2">TFIIB-type domain-containing protein</fullName>
    </recommendedName>
</protein>
<dbReference type="InterPro" id="IPR013137">
    <property type="entry name" value="Znf_TFIIB"/>
</dbReference>
<keyword evidence="1" id="KW-0862">Zinc</keyword>
<proteinExistence type="predicted"/>
<keyword evidence="1" id="KW-0479">Metal-binding</keyword>
<evidence type="ECO:0000259" key="2">
    <source>
        <dbReference type="PROSITE" id="PS51134"/>
    </source>
</evidence>
<dbReference type="PROSITE" id="PS51134">
    <property type="entry name" value="ZF_TFIIB"/>
    <property type="match status" value="1"/>
</dbReference>
<evidence type="ECO:0000256" key="1">
    <source>
        <dbReference type="PROSITE-ProRule" id="PRU00469"/>
    </source>
</evidence>
<feature type="domain" description="TFIIB-type" evidence="2">
    <location>
        <begin position="1"/>
        <end position="31"/>
    </location>
</feature>
<dbReference type="AlphaFoldDB" id="A0A2T9WKL9"/>
<accession>A0A2T9WKL9</accession>
<organism evidence="3">
    <name type="scientific">Nanobsidianus stetteri</name>
    <dbReference type="NCBI Taxonomy" id="1294122"/>
    <lineage>
        <taxon>Archaea</taxon>
        <taxon>Nanobdellota</taxon>
        <taxon>Candidatus Nanoarchaeia</taxon>
        <taxon>Nanoarchaeales</taxon>
        <taxon>Nanopusillaceae</taxon>
        <taxon>Candidatus Nanobsidianus</taxon>
    </lineage>
</organism>